<gene>
    <name evidence="1" type="ORF">Tdes44962_MAKER04754</name>
</gene>
<reference evidence="1 2" key="1">
    <citation type="journal article" date="2018" name="IMA Fungus">
        <title>IMA Genome-F 10: Nine draft genome sequences of Claviceps purpurea s.lat., including C. arundinis, C. humidiphila, and C. cf. spartinae, pseudomolecules for the pitch canker pathogen Fusarium circinatum, draft genome of Davidsoniella eucalypti, Grosmannia galeiformis, Quambalaria eucalypti, and Teratosphaeria destructans.</title>
        <authorList>
            <person name="Wingfield B.D."/>
            <person name="Liu M."/>
            <person name="Nguyen H.D."/>
            <person name="Lane F.A."/>
            <person name="Morgan S.W."/>
            <person name="De Vos L."/>
            <person name="Wilken P.M."/>
            <person name="Duong T.A."/>
            <person name="Aylward J."/>
            <person name="Coetzee M.P."/>
            <person name="Dadej K."/>
            <person name="De Beer Z.W."/>
            <person name="Findlay W."/>
            <person name="Havenga M."/>
            <person name="Kolarik M."/>
            <person name="Menzies J.G."/>
            <person name="Naidoo K."/>
            <person name="Pochopski O."/>
            <person name="Shoukouhi P."/>
            <person name="Santana Q.C."/>
            <person name="Seifert K.A."/>
            <person name="Soal N."/>
            <person name="Steenkamp E.T."/>
            <person name="Tatham C.T."/>
            <person name="van der Nest M.A."/>
            <person name="Wingfield M.J."/>
        </authorList>
    </citation>
    <scope>NUCLEOTIDE SEQUENCE [LARGE SCALE GENOMIC DNA]</scope>
    <source>
        <strain evidence="1">CMW44962</strain>
    </source>
</reference>
<evidence type="ECO:0000313" key="2">
    <source>
        <dbReference type="Proteomes" id="UP001138500"/>
    </source>
</evidence>
<accession>A0A9W7SLH0</accession>
<protein>
    <submittedName>
        <fullName evidence="1">Uncharacterized protein</fullName>
    </submittedName>
</protein>
<evidence type="ECO:0000313" key="1">
    <source>
        <dbReference type="EMBL" id="KAH9822079.1"/>
    </source>
</evidence>
<dbReference type="EMBL" id="RIBY02002223">
    <property type="protein sequence ID" value="KAH9822079.1"/>
    <property type="molecule type" value="Genomic_DNA"/>
</dbReference>
<reference evidence="1 2" key="2">
    <citation type="journal article" date="2021" name="Curr. Genet.">
        <title>Genetic response to nitrogen starvation in the aggressive Eucalyptus foliar pathogen Teratosphaeria destructans.</title>
        <authorList>
            <person name="Havenga M."/>
            <person name="Wingfield B.D."/>
            <person name="Wingfield M.J."/>
            <person name="Dreyer L.L."/>
            <person name="Roets F."/>
            <person name="Aylward J."/>
        </authorList>
    </citation>
    <scope>NUCLEOTIDE SEQUENCE [LARGE SCALE GENOMIC DNA]</scope>
    <source>
        <strain evidence="1">CMW44962</strain>
    </source>
</reference>
<keyword evidence="2" id="KW-1185">Reference proteome</keyword>
<name>A0A9W7SLH0_9PEZI</name>
<dbReference type="Proteomes" id="UP001138500">
    <property type="component" value="Unassembled WGS sequence"/>
</dbReference>
<proteinExistence type="predicted"/>
<sequence length="65" mass="7389">MHESIILYLGVAGSSAKTHSYMLMQMEQNSIDGKVQESWPSELAAETSVAVLWYQKDVEWQATKR</sequence>
<organism evidence="1 2">
    <name type="scientific">Teratosphaeria destructans</name>
    <dbReference type="NCBI Taxonomy" id="418781"/>
    <lineage>
        <taxon>Eukaryota</taxon>
        <taxon>Fungi</taxon>
        <taxon>Dikarya</taxon>
        <taxon>Ascomycota</taxon>
        <taxon>Pezizomycotina</taxon>
        <taxon>Dothideomycetes</taxon>
        <taxon>Dothideomycetidae</taxon>
        <taxon>Mycosphaerellales</taxon>
        <taxon>Teratosphaeriaceae</taxon>
        <taxon>Teratosphaeria</taxon>
    </lineage>
</organism>
<dbReference type="AlphaFoldDB" id="A0A9W7SLH0"/>
<comment type="caution">
    <text evidence="1">The sequence shown here is derived from an EMBL/GenBank/DDBJ whole genome shotgun (WGS) entry which is preliminary data.</text>
</comment>